<evidence type="ECO:0000313" key="3">
    <source>
        <dbReference type="Proteomes" id="UP001501671"/>
    </source>
</evidence>
<evidence type="ECO:0000313" key="2">
    <source>
        <dbReference type="EMBL" id="GAA4337420.1"/>
    </source>
</evidence>
<reference evidence="3" key="1">
    <citation type="journal article" date="2019" name="Int. J. Syst. Evol. Microbiol.">
        <title>The Global Catalogue of Microorganisms (GCM) 10K type strain sequencing project: providing services to taxonomists for standard genome sequencing and annotation.</title>
        <authorList>
            <consortium name="The Broad Institute Genomics Platform"/>
            <consortium name="The Broad Institute Genome Sequencing Center for Infectious Disease"/>
            <person name="Wu L."/>
            <person name="Ma J."/>
        </authorList>
    </citation>
    <scope>NUCLEOTIDE SEQUENCE [LARGE SCALE GENOMIC DNA]</scope>
    <source>
        <strain evidence="3">JCM 17666</strain>
    </source>
</reference>
<protein>
    <submittedName>
        <fullName evidence="2">Uncharacterized protein</fullName>
    </submittedName>
</protein>
<gene>
    <name evidence="2" type="ORF">GCM10023144_33140</name>
</gene>
<dbReference type="EMBL" id="BAABFO010000017">
    <property type="protein sequence ID" value="GAA4337420.1"/>
    <property type="molecule type" value="Genomic_DNA"/>
</dbReference>
<keyword evidence="3" id="KW-1185">Reference proteome</keyword>
<feature type="region of interest" description="Disordered" evidence="1">
    <location>
        <begin position="42"/>
        <end position="65"/>
    </location>
</feature>
<organism evidence="2 3">
    <name type="scientific">Pigmentiphaga soli</name>
    <dbReference type="NCBI Taxonomy" id="1007095"/>
    <lineage>
        <taxon>Bacteria</taxon>
        <taxon>Pseudomonadati</taxon>
        <taxon>Pseudomonadota</taxon>
        <taxon>Betaproteobacteria</taxon>
        <taxon>Burkholderiales</taxon>
        <taxon>Alcaligenaceae</taxon>
        <taxon>Pigmentiphaga</taxon>
    </lineage>
</organism>
<dbReference type="Proteomes" id="UP001501671">
    <property type="component" value="Unassembled WGS sequence"/>
</dbReference>
<comment type="caution">
    <text evidence="2">The sequence shown here is derived from an EMBL/GenBank/DDBJ whole genome shotgun (WGS) entry which is preliminary data.</text>
</comment>
<accession>A0ABP8HCV0</accession>
<name>A0ABP8HCV0_9BURK</name>
<evidence type="ECO:0000256" key="1">
    <source>
        <dbReference type="SAM" id="MobiDB-lite"/>
    </source>
</evidence>
<proteinExistence type="predicted"/>
<sequence>MDQYPVGADGKEPYVTKHRIAMSASAAGEVGARRLAGMPMATARPAAAGRAKAPLLPRGGRRGHP</sequence>
<feature type="compositionally biased region" description="Low complexity" evidence="1">
    <location>
        <begin position="42"/>
        <end position="57"/>
    </location>
</feature>